<keyword evidence="1 6" id="KW-0645">Protease</keyword>
<dbReference type="EMBL" id="MTSD02000001">
    <property type="protein sequence ID" value="OOV88863.1"/>
    <property type="molecule type" value="Genomic_DNA"/>
</dbReference>
<dbReference type="SUPFAM" id="SSF55486">
    <property type="entry name" value="Metalloproteases ('zincins'), catalytic domain"/>
    <property type="match status" value="1"/>
</dbReference>
<evidence type="ECO:0000256" key="7">
    <source>
        <dbReference type="SAM" id="Phobius"/>
    </source>
</evidence>
<organism evidence="9 10">
    <name type="scientific">Oceanospirillum linum</name>
    <dbReference type="NCBI Taxonomy" id="966"/>
    <lineage>
        <taxon>Bacteria</taxon>
        <taxon>Pseudomonadati</taxon>
        <taxon>Pseudomonadota</taxon>
        <taxon>Gammaproteobacteria</taxon>
        <taxon>Oceanospirillales</taxon>
        <taxon>Oceanospirillaceae</taxon>
        <taxon>Oceanospirillum</taxon>
    </lineage>
</organism>
<keyword evidence="10" id="KW-1185">Reference proteome</keyword>
<dbReference type="GO" id="GO:0046872">
    <property type="term" value="F:metal ion binding"/>
    <property type="evidence" value="ECO:0007669"/>
    <property type="project" value="UniProtKB-KW"/>
</dbReference>
<dbReference type="STRING" id="966.BTA35_0200060"/>
<evidence type="ECO:0000256" key="1">
    <source>
        <dbReference type="ARBA" id="ARBA00022670"/>
    </source>
</evidence>
<keyword evidence="7" id="KW-0472">Membrane</keyword>
<evidence type="ECO:0000313" key="10">
    <source>
        <dbReference type="Proteomes" id="UP000190064"/>
    </source>
</evidence>
<evidence type="ECO:0000259" key="8">
    <source>
        <dbReference type="Pfam" id="PF01435"/>
    </source>
</evidence>
<gene>
    <name evidence="9" type="ORF">BTA35_0200060</name>
</gene>
<dbReference type="InterPro" id="IPR001915">
    <property type="entry name" value="Peptidase_M48"/>
</dbReference>
<evidence type="ECO:0000256" key="6">
    <source>
        <dbReference type="RuleBase" id="RU003983"/>
    </source>
</evidence>
<keyword evidence="7" id="KW-1133">Transmembrane helix</keyword>
<feature type="domain" description="Peptidase M48" evidence="8">
    <location>
        <begin position="104"/>
        <end position="290"/>
    </location>
</feature>
<dbReference type="InterPro" id="IPR051156">
    <property type="entry name" value="Mito/Outer_Membr_Metalloprot"/>
</dbReference>
<name>A0A1T1HG96_OCELI</name>
<dbReference type="CDD" id="cd07332">
    <property type="entry name" value="M48C_Oma1_like"/>
    <property type="match status" value="1"/>
</dbReference>
<evidence type="ECO:0000256" key="4">
    <source>
        <dbReference type="ARBA" id="ARBA00022833"/>
    </source>
</evidence>
<reference evidence="9" key="1">
    <citation type="submission" date="2017-02" db="EMBL/GenBank/DDBJ databases">
        <title>Draft Genome Sequence of the Salt Water Bacterium Oceanospirillum linum ATCC 11336.</title>
        <authorList>
            <person name="Trachtenberg A.M."/>
            <person name="Carney J.G."/>
            <person name="Linnane J.D."/>
            <person name="Rheaume B.A."/>
            <person name="Pitts N.L."/>
            <person name="Mykles D.L."/>
            <person name="Maclea K.S."/>
        </authorList>
    </citation>
    <scope>NUCLEOTIDE SEQUENCE [LARGE SCALE GENOMIC DNA]</scope>
    <source>
        <strain evidence="9">ATCC 11336</strain>
    </source>
</reference>
<evidence type="ECO:0000313" key="9">
    <source>
        <dbReference type="EMBL" id="OOV88863.1"/>
    </source>
</evidence>
<keyword evidence="5 6" id="KW-0482">Metalloprotease</keyword>
<dbReference type="PANTHER" id="PTHR22726:SF1">
    <property type="entry name" value="METALLOENDOPEPTIDASE OMA1, MITOCHONDRIAL"/>
    <property type="match status" value="1"/>
</dbReference>
<dbReference type="Gene3D" id="3.30.2010.10">
    <property type="entry name" value="Metalloproteases ('zincins'), catalytic domain"/>
    <property type="match status" value="1"/>
</dbReference>
<protein>
    <recommendedName>
        <fullName evidence="8">Peptidase M48 domain-containing protein</fullName>
    </recommendedName>
</protein>
<keyword evidence="7" id="KW-0812">Transmembrane</keyword>
<proteinExistence type="inferred from homology"/>
<accession>A0A1T1HG96</accession>
<dbReference type="Pfam" id="PF01435">
    <property type="entry name" value="Peptidase_M48"/>
    <property type="match status" value="1"/>
</dbReference>
<evidence type="ECO:0000256" key="3">
    <source>
        <dbReference type="ARBA" id="ARBA00022801"/>
    </source>
</evidence>
<feature type="transmembrane region" description="Helical" evidence="7">
    <location>
        <begin position="42"/>
        <end position="64"/>
    </location>
</feature>
<dbReference type="GO" id="GO:0016020">
    <property type="term" value="C:membrane"/>
    <property type="evidence" value="ECO:0007669"/>
    <property type="project" value="TreeGrafter"/>
</dbReference>
<dbReference type="AlphaFoldDB" id="A0A1T1HG96"/>
<comment type="cofactor">
    <cofactor evidence="6">
        <name>Zn(2+)</name>
        <dbReference type="ChEBI" id="CHEBI:29105"/>
    </cofactor>
    <text evidence="6">Binds 1 zinc ion per subunit.</text>
</comment>
<evidence type="ECO:0000256" key="2">
    <source>
        <dbReference type="ARBA" id="ARBA00022723"/>
    </source>
</evidence>
<keyword evidence="3 6" id="KW-0378">Hydrolase</keyword>
<comment type="similarity">
    <text evidence="6">Belongs to the peptidase M48 family.</text>
</comment>
<keyword evidence="4 6" id="KW-0862">Zinc</keyword>
<evidence type="ECO:0000256" key="5">
    <source>
        <dbReference type="ARBA" id="ARBA00023049"/>
    </source>
</evidence>
<dbReference type="GO" id="GO:0004222">
    <property type="term" value="F:metalloendopeptidase activity"/>
    <property type="evidence" value="ECO:0007669"/>
    <property type="project" value="InterPro"/>
</dbReference>
<dbReference type="Proteomes" id="UP000190064">
    <property type="component" value="Unassembled WGS sequence"/>
</dbReference>
<dbReference type="PANTHER" id="PTHR22726">
    <property type="entry name" value="METALLOENDOPEPTIDASE OMA1"/>
    <property type="match status" value="1"/>
</dbReference>
<keyword evidence="2" id="KW-0479">Metal-binding</keyword>
<comment type="caution">
    <text evidence="9">The sequence shown here is derived from an EMBL/GenBank/DDBJ whole genome shotgun (WGS) entry which is preliminary data.</text>
</comment>
<dbReference type="GO" id="GO:0051603">
    <property type="term" value="P:proteolysis involved in protein catabolic process"/>
    <property type="evidence" value="ECO:0007669"/>
    <property type="project" value="TreeGrafter"/>
</dbReference>
<sequence length="294" mass="32246">MPGLPVELHLPNGARFIPDDASYRWSGLKSEAHILNWLETRWIVALVAVIALPLFIWLVTFRLIPAAAGIGVAFLPPSVAEESGQQTLAILDRIYMKPSQIPEAQQAAIREQWHNTLEALSIPKANYQLHFRSGPMGPNAMALPNGDVILTDDIVELMGNSPRQLTAVMLHEIGHVEHQHGLKMMAQTAATSMLFALILGDIEGAGEMVIGAGASLTHNAFSRDMEREADLFAYKKLHQLGHSPKDFAEAMNRLMQSQTASASADDNSALNKYLSSHPAIKERIEAARNWSPAH</sequence>